<evidence type="ECO:0000313" key="5">
    <source>
        <dbReference type="Proteomes" id="UP000220828"/>
    </source>
</evidence>
<evidence type="ECO:0000313" key="4">
    <source>
        <dbReference type="EMBL" id="PDS26326.1"/>
    </source>
</evidence>
<keyword evidence="1 2" id="KW-0732">Signal</keyword>
<reference evidence="4 5" key="1">
    <citation type="submission" date="2017-09" db="EMBL/GenBank/DDBJ databases">
        <title>Whole genomes of Flavobacteriaceae.</title>
        <authorList>
            <person name="Stine C."/>
            <person name="Li C."/>
            <person name="Tadesse D."/>
        </authorList>
    </citation>
    <scope>NUCLEOTIDE SEQUENCE [LARGE SCALE GENOMIC DNA]</scope>
    <source>
        <strain evidence="4 5">ATCC 35036</strain>
    </source>
</reference>
<name>A0A2H3KL92_9FLAO</name>
<proteinExistence type="predicted"/>
<dbReference type="RefSeq" id="WP_097553529.1">
    <property type="nucleotide sequence ID" value="NZ_PCMW01000018.1"/>
</dbReference>
<evidence type="ECO:0000256" key="1">
    <source>
        <dbReference type="ARBA" id="ARBA00022729"/>
    </source>
</evidence>
<feature type="chain" id="PRO_5013850495" description="Secretion system C-terminal sorting domain-containing protein" evidence="2">
    <location>
        <begin position="23"/>
        <end position="436"/>
    </location>
</feature>
<comment type="caution">
    <text evidence="4">The sequence shown here is derived from an EMBL/GenBank/DDBJ whole genome shotgun (WGS) entry which is preliminary data.</text>
</comment>
<dbReference type="AlphaFoldDB" id="A0A2H3KL92"/>
<dbReference type="Gene3D" id="2.60.120.260">
    <property type="entry name" value="Galactose-binding domain-like"/>
    <property type="match status" value="2"/>
</dbReference>
<dbReference type="OrthoDB" id="5381604at2"/>
<feature type="domain" description="Secretion system C-terminal sorting" evidence="3">
    <location>
        <begin position="366"/>
        <end position="429"/>
    </location>
</feature>
<sequence>MKKITFLSMMLFSALGFSQTLPLDFESSSTTYTFTDFDGGVVTKIANPQSSGINTSATVCKMVKNAGQVWGGSFITLSSTMDFTTTKLFKLKVYSPRTGAKLLLKVENPASTISYEKEVTINTANAWTELSVDYSLIPSNALTVCNKLVFIFDLGTMGNGTADYTFLFDDISLTTAPVSTLTQMDLPTTFEGTTVDYGVIGFEGAESSSIVTDPTLSTNKVVKVIKSATAQPWAGTTVSAAAGLGFATNIPFTASNKKMNVRVWSPNAGIPVRLKVEDRSDATHSCETEATVTTASGWQTLEFDFANQATGTAAMNLAYNYNKASIFFNFGTNGATAGEKTYYFDEVKFGAAVLNTNVFDKTAIEMYPNPASHVLYLNAKEMIQSVEIFNALGQKVKAVSLNQMAAAVDVAGLEKGVYFLQAKTASASQAIRFVKE</sequence>
<dbReference type="Pfam" id="PF18962">
    <property type="entry name" value="Por_Secre_tail"/>
    <property type="match status" value="1"/>
</dbReference>
<organism evidence="4 5">
    <name type="scientific">Flavobacterium branchiophilum</name>
    <dbReference type="NCBI Taxonomy" id="55197"/>
    <lineage>
        <taxon>Bacteria</taxon>
        <taxon>Pseudomonadati</taxon>
        <taxon>Bacteroidota</taxon>
        <taxon>Flavobacteriia</taxon>
        <taxon>Flavobacteriales</taxon>
        <taxon>Flavobacteriaceae</taxon>
        <taxon>Flavobacterium</taxon>
    </lineage>
</organism>
<dbReference type="EMBL" id="PCMW01000018">
    <property type="protein sequence ID" value="PDS26326.1"/>
    <property type="molecule type" value="Genomic_DNA"/>
</dbReference>
<gene>
    <name evidence="4" type="ORF">B0A77_03180</name>
</gene>
<feature type="signal peptide" evidence="2">
    <location>
        <begin position="1"/>
        <end position="22"/>
    </location>
</feature>
<dbReference type="InterPro" id="IPR026444">
    <property type="entry name" value="Secre_tail"/>
</dbReference>
<evidence type="ECO:0000256" key="2">
    <source>
        <dbReference type="SAM" id="SignalP"/>
    </source>
</evidence>
<dbReference type="Proteomes" id="UP000220828">
    <property type="component" value="Unassembled WGS sequence"/>
</dbReference>
<accession>A0A2H3KL92</accession>
<evidence type="ECO:0000259" key="3">
    <source>
        <dbReference type="Pfam" id="PF18962"/>
    </source>
</evidence>
<protein>
    <recommendedName>
        <fullName evidence="3">Secretion system C-terminal sorting domain-containing protein</fullName>
    </recommendedName>
</protein>
<dbReference type="NCBIfam" id="TIGR04183">
    <property type="entry name" value="Por_Secre_tail"/>
    <property type="match status" value="1"/>
</dbReference>